<comment type="caution">
    <text evidence="8">The sequence shown here is derived from an EMBL/GenBank/DDBJ whole genome shotgun (WGS) entry which is preliminary data.</text>
</comment>
<feature type="transmembrane region" description="Helical" evidence="6">
    <location>
        <begin position="180"/>
        <end position="197"/>
    </location>
</feature>
<gene>
    <name evidence="8" type="ORF">GB864_09850</name>
</gene>
<feature type="transmembrane region" description="Helical" evidence="6">
    <location>
        <begin position="341"/>
        <end position="362"/>
    </location>
</feature>
<evidence type="ECO:0000256" key="1">
    <source>
        <dbReference type="ARBA" id="ARBA00004141"/>
    </source>
</evidence>
<dbReference type="Pfam" id="PF04932">
    <property type="entry name" value="Wzy_C"/>
    <property type="match status" value="1"/>
</dbReference>
<evidence type="ECO:0000313" key="9">
    <source>
        <dbReference type="Proteomes" id="UP000438182"/>
    </source>
</evidence>
<dbReference type="PANTHER" id="PTHR37422:SF23">
    <property type="entry name" value="TEICHURONIC ACID BIOSYNTHESIS PROTEIN TUAE"/>
    <property type="match status" value="1"/>
</dbReference>
<keyword evidence="9" id="KW-1185">Reference proteome</keyword>
<dbReference type="InterPro" id="IPR051533">
    <property type="entry name" value="WaaL-like"/>
</dbReference>
<dbReference type="EMBL" id="WSTA01000039">
    <property type="protein sequence ID" value="MWB98848.1"/>
    <property type="molecule type" value="Genomic_DNA"/>
</dbReference>
<evidence type="ECO:0000259" key="7">
    <source>
        <dbReference type="Pfam" id="PF04932"/>
    </source>
</evidence>
<reference evidence="8 9" key="1">
    <citation type="submission" date="2019-12" db="EMBL/GenBank/DDBJ databases">
        <authorList>
            <person name="Kim Y.S."/>
        </authorList>
    </citation>
    <scope>NUCLEOTIDE SEQUENCE [LARGE SCALE GENOMIC DNA]</scope>
    <source>
        <strain evidence="8 9">MMS17-SY077</strain>
    </source>
</reference>
<dbReference type="RefSeq" id="WP_160424549.1">
    <property type="nucleotide sequence ID" value="NZ_WSTA01000039.1"/>
</dbReference>
<evidence type="ECO:0000313" key="8">
    <source>
        <dbReference type="EMBL" id="MWB98848.1"/>
    </source>
</evidence>
<feature type="transmembrane region" description="Helical" evidence="6">
    <location>
        <begin position="382"/>
        <end position="400"/>
    </location>
</feature>
<protein>
    <submittedName>
        <fullName evidence="8">O-antigen ligase family protein</fullName>
    </submittedName>
</protein>
<evidence type="ECO:0000256" key="5">
    <source>
        <dbReference type="SAM" id="MobiDB-lite"/>
    </source>
</evidence>
<keyword evidence="3 6" id="KW-1133">Transmembrane helix</keyword>
<feature type="transmembrane region" description="Helical" evidence="6">
    <location>
        <begin position="120"/>
        <end position="137"/>
    </location>
</feature>
<name>A0A6I4NX79_9MICO</name>
<dbReference type="AlphaFoldDB" id="A0A6I4NX79"/>
<dbReference type="PANTHER" id="PTHR37422">
    <property type="entry name" value="TEICHURONIC ACID BIOSYNTHESIS PROTEIN TUAE"/>
    <property type="match status" value="1"/>
</dbReference>
<feature type="domain" description="O-antigen ligase-related" evidence="7">
    <location>
        <begin position="209"/>
        <end position="354"/>
    </location>
</feature>
<comment type="subcellular location">
    <subcellularLocation>
        <location evidence="1">Membrane</location>
        <topology evidence="1">Multi-pass membrane protein</topology>
    </subcellularLocation>
</comment>
<feature type="transmembrane region" description="Helical" evidence="6">
    <location>
        <begin position="89"/>
        <end position="108"/>
    </location>
</feature>
<feature type="transmembrane region" description="Helical" evidence="6">
    <location>
        <begin position="209"/>
        <end position="241"/>
    </location>
</feature>
<keyword evidence="4 6" id="KW-0472">Membrane</keyword>
<dbReference type="InterPro" id="IPR007016">
    <property type="entry name" value="O-antigen_ligase-rel_domated"/>
</dbReference>
<feature type="transmembrane region" description="Helical" evidence="6">
    <location>
        <begin position="406"/>
        <end position="422"/>
    </location>
</feature>
<organism evidence="8 9">
    <name type="scientific">Agromyces seonyuensis</name>
    <dbReference type="NCBI Taxonomy" id="2662446"/>
    <lineage>
        <taxon>Bacteria</taxon>
        <taxon>Bacillati</taxon>
        <taxon>Actinomycetota</taxon>
        <taxon>Actinomycetes</taxon>
        <taxon>Micrococcales</taxon>
        <taxon>Microbacteriaceae</taxon>
        <taxon>Agromyces</taxon>
    </lineage>
</organism>
<keyword evidence="2 6" id="KW-0812">Transmembrane</keyword>
<dbReference type="GO" id="GO:0016874">
    <property type="term" value="F:ligase activity"/>
    <property type="evidence" value="ECO:0007669"/>
    <property type="project" value="UniProtKB-KW"/>
</dbReference>
<feature type="region of interest" description="Disordered" evidence="5">
    <location>
        <begin position="430"/>
        <end position="459"/>
    </location>
</feature>
<accession>A0A6I4NX79</accession>
<feature type="transmembrane region" description="Helical" evidence="6">
    <location>
        <begin position="157"/>
        <end position="175"/>
    </location>
</feature>
<proteinExistence type="predicted"/>
<keyword evidence="8" id="KW-0436">Ligase</keyword>
<evidence type="ECO:0000256" key="2">
    <source>
        <dbReference type="ARBA" id="ARBA00022692"/>
    </source>
</evidence>
<dbReference type="Proteomes" id="UP000438182">
    <property type="component" value="Unassembled WGS sequence"/>
</dbReference>
<dbReference type="GO" id="GO:0016020">
    <property type="term" value="C:membrane"/>
    <property type="evidence" value="ECO:0007669"/>
    <property type="project" value="UniProtKB-SubCell"/>
</dbReference>
<feature type="transmembrane region" description="Helical" evidence="6">
    <location>
        <begin position="253"/>
        <end position="275"/>
    </location>
</feature>
<evidence type="ECO:0000256" key="3">
    <source>
        <dbReference type="ARBA" id="ARBA00022989"/>
    </source>
</evidence>
<feature type="transmembrane region" description="Helical" evidence="6">
    <location>
        <begin position="33"/>
        <end position="53"/>
    </location>
</feature>
<evidence type="ECO:0000256" key="4">
    <source>
        <dbReference type="ARBA" id="ARBA00023136"/>
    </source>
</evidence>
<evidence type="ECO:0000256" key="6">
    <source>
        <dbReference type="SAM" id="Phobius"/>
    </source>
</evidence>
<feature type="transmembrane region" description="Helical" evidence="6">
    <location>
        <begin position="65"/>
        <end position="83"/>
    </location>
</feature>
<sequence length="459" mass="49529">MTASRNRRLVTALAGFVLFTAIAGQFWRNLLGYWGWGAVALAAVGVSVWMLAAHRPRIRFRRIPTSLLVFTGLVVLSVVWSSYRAGTALGILLYLAVFAAAAFVALCLRWGEIVAALAGALRWTISLSLLFELYVAIFVRAPLPPNFTDYGDDAPAAFFWSRDLLFAGGPIEGIVGSRNLLGFAALLLVVLTALQFASGLVRPTAGTGWLVASALVLALTRSATVFVAAAAVLAALGFAVWMRRISPQRRRPVYWTAAGLGAAVLAAVALAWPAILQAFGKSEDLTGRFDIWASVWSMIAEKPWFGWGWLGYWQPWVEPFDDLAVRNGVVYLQAHNAWLDVWMQLGILGLIAFAALAIGTLWRSWFLAVDRPHDPAGGPRPYQAIALLPLALTVALLAQSIAESRILIEGGLLLFLVVAVVTKQRQWRPEPLPAEAPEPRTARPGGWNAPTGPAAGSAG</sequence>